<dbReference type="PANTHER" id="PTHR10259:SF11">
    <property type="entry name" value="THIOPURINE S-METHYLTRANSFERASE"/>
    <property type="match status" value="1"/>
</dbReference>
<keyword evidence="4" id="KW-0472">Membrane</keyword>
<proteinExistence type="predicted"/>
<evidence type="ECO:0008006" key="7">
    <source>
        <dbReference type="Google" id="ProtNLM"/>
    </source>
</evidence>
<dbReference type="OrthoDB" id="276151at2759"/>
<evidence type="ECO:0000256" key="1">
    <source>
        <dbReference type="ARBA" id="ARBA00022603"/>
    </source>
</evidence>
<dbReference type="GO" id="GO:0032259">
    <property type="term" value="P:methylation"/>
    <property type="evidence" value="ECO:0007669"/>
    <property type="project" value="UniProtKB-KW"/>
</dbReference>
<accession>C9ZPF3</accession>
<dbReference type="Pfam" id="PF05724">
    <property type="entry name" value="TPMT"/>
    <property type="match status" value="1"/>
</dbReference>
<dbReference type="Proteomes" id="UP000002316">
    <property type="component" value="Chromosome 5"/>
</dbReference>
<reference evidence="6" key="1">
    <citation type="journal article" date="2010" name="PLoS Negl. Trop. Dis.">
        <title>The genome sequence of Trypanosoma brucei gambiense, causative agent of chronic human african trypanosomiasis.</title>
        <authorList>
            <person name="Jackson A.P."/>
            <person name="Sanders M."/>
            <person name="Berry A."/>
            <person name="McQuillan J."/>
            <person name="Aslett M.A."/>
            <person name="Quail M.A."/>
            <person name="Chukualim B."/>
            <person name="Capewell P."/>
            <person name="MacLeod A."/>
            <person name="Melville S.E."/>
            <person name="Gibson W."/>
            <person name="Barry J.D."/>
            <person name="Berriman M."/>
            <person name="Hertz-Fowler C."/>
        </authorList>
    </citation>
    <scope>NUCLEOTIDE SEQUENCE [LARGE SCALE GENOMIC DNA]</scope>
    <source>
        <strain evidence="6">MHOM/CI/86/DAL972</strain>
    </source>
</reference>
<dbReference type="InterPro" id="IPR029063">
    <property type="entry name" value="SAM-dependent_MTases_sf"/>
</dbReference>
<dbReference type="EMBL" id="FN554968">
    <property type="protein sequence ID" value="CBH11281.1"/>
    <property type="molecule type" value="Genomic_DNA"/>
</dbReference>
<dbReference type="SUPFAM" id="SSF53335">
    <property type="entry name" value="S-adenosyl-L-methionine-dependent methyltransferases"/>
    <property type="match status" value="1"/>
</dbReference>
<evidence type="ECO:0000256" key="3">
    <source>
        <dbReference type="ARBA" id="ARBA00022691"/>
    </source>
</evidence>
<dbReference type="InterPro" id="IPR008854">
    <property type="entry name" value="TPMT"/>
</dbReference>
<dbReference type="KEGG" id="tbg:TbgDal_V4200"/>
<keyword evidence="4" id="KW-0812">Transmembrane</keyword>
<dbReference type="GO" id="GO:0008119">
    <property type="term" value="F:thiopurine S-methyltransferase activity"/>
    <property type="evidence" value="ECO:0007669"/>
    <property type="project" value="TreeGrafter"/>
</dbReference>
<dbReference type="VEuPathDB" id="TriTrypDB:Tbg972.5.4200"/>
<sequence>MITDRHPVGALLLTLRSLSPRLRFSFFFLCPITPLSCIFLNGKNRVFLGFHRRLLIQGNSLEKQFVQVMLRCSWFLHSGFRIPTGEEIDGQILVNRFSRRRGKGGWIPRAITATRLQGWVAIAGILVGAAVFIGPWFIDEYREMLGYKFVPEPPSSMPRMSTQWWENEWRKGNPLWRAGESTVDFYTGAFDFVRNVTGRTLYDATAFKLLQKSSQKPLRPRALVPLCGDSPIIKELAVRGFEVDAIDASETAMRSCVERTERALPQDAYDRIHLHWKDVFSPELWNGSLKSVKFDFIYERQGMTSLNRDQREDYALLLKQALADDGVMYVEGIFRTGRVKGNKIRGPPYSLSRRELQQLFPADDGYVVQCEETNDAMTKLSREDKVLQRVPKELYVTPFHCAIFRLRSLNPGGVST</sequence>
<evidence type="ECO:0000256" key="4">
    <source>
        <dbReference type="SAM" id="Phobius"/>
    </source>
</evidence>
<organism evidence="5 6">
    <name type="scientific">Trypanosoma brucei gambiense (strain MHOM/CI/86/DAL972)</name>
    <dbReference type="NCBI Taxonomy" id="679716"/>
    <lineage>
        <taxon>Eukaryota</taxon>
        <taxon>Discoba</taxon>
        <taxon>Euglenozoa</taxon>
        <taxon>Kinetoplastea</taxon>
        <taxon>Metakinetoplastina</taxon>
        <taxon>Trypanosomatida</taxon>
        <taxon>Trypanosomatidae</taxon>
        <taxon>Trypanosoma</taxon>
    </lineage>
</organism>
<keyword evidence="3" id="KW-0949">S-adenosyl-L-methionine</keyword>
<name>C9ZPF3_TRYB9</name>
<keyword evidence="1" id="KW-0489">Methyltransferase</keyword>
<keyword evidence="4" id="KW-1133">Transmembrane helix</keyword>
<dbReference type="Gene3D" id="3.40.50.150">
    <property type="entry name" value="Vaccinia Virus protein VP39"/>
    <property type="match status" value="1"/>
</dbReference>
<evidence type="ECO:0000313" key="5">
    <source>
        <dbReference type="EMBL" id="CBH11281.1"/>
    </source>
</evidence>
<gene>
    <name evidence="5" type="ORF">TbgDal_V4200</name>
</gene>
<dbReference type="AlphaFoldDB" id="C9ZPF3"/>
<dbReference type="GeneID" id="23861426"/>
<feature type="transmembrane region" description="Helical" evidence="4">
    <location>
        <begin position="119"/>
        <end position="138"/>
    </location>
</feature>
<dbReference type="PROSITE" id="PS51585">
    <property type="entry name" value="SAM_MT_TPMT"/>
    <property type="match status" value="1"/>
</dbReference>
<evidence type="ECO:0000313" key="6">
    <source>
        <dbReference type="Proteomes" id="UP000002316"/>
    </source>
</evidence>
<dbReference type="PANTHER" id="PTHR10259">
    <property type="entry name" value="THIOPURINE S-METHYLTRANSFERASE"/>
    <property type="match status" value="1"/>
</dbReference>
<dbReference type="RefSeq" id="XP_011773568.1">
    <property type="nucleotide sequence ID" value="XM_011775266.1"/>
</dbReference>
<keyword evidence="2" id="KW-0808">Transferase</keyword>
<protein>
    <recommendedName>
        <fullName evidence="7">Thiopurine S-methyltransferase</fullName>
    </recommendedName>
</protein>
<feature type="transmembrane region" description="Helical" evidence="4">
    <location>
        <begin position="22"/>
        <end position="42"/>
    </location>
</feature>
<evidence type="ECO:0000256" key="2">
    <source>
        <dbReference type="ARBA" id="ARBA00022679"/>
    </source>
</evidence>